<dbReference type="Proteomes" id="UP000032740">
    <property type="component" value="Chromosome"/>
</dbReference>
<name>U4KN48_ALTPJ</name>
<gene>
    <name evidence="2" type="ORF">BN85400130</name>
</gene>
<organism evidence="2 3">
    <name type="scientific">Alteracholeplasma palmae (strain ATCC 49389 / J233)</name>
    <name type="common">Acholeplasma palmae</name>
    <dbReference type="NCBI Taxonomy" id="1318466"/>
    <lineage>
        <taxon>Bacteria</taxon>
        <taxon>Bacillati</taxon>
        <taxon>Mycoplasmatota</taxon>
        <taxon>Mollicutes</taxon>
        <taxon>Acholeplasmatales</taxon>
        <taxon>Acholeplasmataceae</taxon>
        <taxon>Acholeplasma</taxon>
    </lineage>
</organism>
<keyword evidence="1" id="KW-0812">Transmembrane</keyword>
<evidence type="ECO:0000313" key="3">
    <source>
        <dbReference type="Proteomes" id="UP000032740"/>
    </source>
</evidence>
<keyword evidence="1" id="KW-1133">Transmembrane helix</keyword>
<dbReference type="OrthoDB" id="10007820at2"/>
<dbReference type="AlphaFoldDB" id="U4KN48"/>
<protein>
    <submittedName>
        <fullName evidence="2">Uncharacterized protein</fullName>
    </submittedName>
</protein>
<proteinExistence type="predicted"/>
<dbReference type="STRING" id="1318466.BN85400130"/>
<keyword evidence="1" id="KW-0472">Membrane</keyword>
<keyword evidence="3" id="KW-1185">Reference proteome</keyword>
<dbReference type="HOGENOM" id="CLU_389160_0_0_14"/>
<dbReference type="EMBL" id="FO681347">
    <property type="protein sequence ID" value="CCV63590.1"/>
    <property type="molecule type" value="Genomic_DNA"/>
</dbReference>
<dbReference type="KEGG" id="apal:BN85400130"/>
<accession>U4KN48</accession>
<feature type="transmembrane region" description="Helical" evidence="1">
    <location>
        <begin position="637"/>
        <end position="657"/>
    </location>
</feature>
<reference evidence="2 3" key="1">
    <citation type="journal article" date="2013" name="J. Mol. Microbiol. Biotechnol.">
        <title>Analysis of the Complete Genomes of Acholeplasma brassicae , A. palmae and A. laidlawii and Their Comparison to the Obligate Parasites from ' Candidatus Phytoplasma'.</title>
        <authorList>
            <person name="Kube M."/>
            <person name="Siewert C."/>
            <person name="Migdoll A.M."/>
            <person name="Duduk B."/>
            <person name="Holz S."/>
            <person name="Rabus R."/>
            <person name="Seemuller E."/>
            <person name="Mitrovic J."/>
            <person name="Muller I."/>
            <person name="Buttner C."/>
            <person name="Reinhardt R."/>
        </authorList>
    </citation>
    <scope>NUCLEOTIDE SEQUENCE [LARGE SCALE GENOMIC DNA]</scope>
    <source>
        <strain evidence="2 3">J233</strain>
    </source>
</reference>
<sequence length="708" mass="84405">MKKIAFIEIDSTINIFKENNYSKLLKKTDQTQYQIDYYTDKNISILFMNENFKLLTYDALIIDIAYEELIDILEYYKKDIETFIEYGKGILVTADITDINLTFLPKTHEISILKDEEDKIEDYTYNEKKNFDISNFILNYPNKLNKTKLQIKNTSYIEAKTKAYYFNLIKEKSILITSLPIKNQKLIITTLTLNYLIEQNTILENLTYYITRGIPRIAFISSKENDTLIDNTEVEVELFNHTSTRYKDLKQLQKSPIKEYHHIYVLSKEYNKEDALKLFNHYQKEKIVRVFYQIKEQTGPTFHELTNYHSLEYLKTELYSLTLSEYANGFFLESIYLTYSIIECFSMFNLEYDQFIKGILEKINEKYHDGNYDEDLDKTLILYRLLKLINKKIETENKKINQIQQWLDDKILDLDEYNQMKVIVIRSEDSLTYLETIDQKIQNNIIKTIEEKKAFFQEEILITEKLEKINLYISILKLFKIDNKKFIQSIETEIIEIIDKQDSLGIWNEDFIQTSRIVNLFYELDQTLFTKKTQEKITYALFRSIIHLKKANLMHQRKKDLVFLVTTSRSLYYYYKDIYKNSIDVIHDETKKIIENKTIDFLTTSLERLIDINIEDKKKLERLNEIEKTYLKNKVKLNTVSSLTVILVLLLISYYLYLALEDTQTFKKIMSQSLMWVPIAIGLIITPTVNFLSKKIVGKQIKKNKDQE</sequence>
<evidence type="ECO:0000313" key="2">
    <source>
        <dbReference type="EMBL" id="CCV63590.1"/>
    </source>
</evidence>
<evidence type="ECO:0000256" key="1">
    <source>
        <dbReference type="SAM" id="Phobius"/>
    </source>
</evidence>
<feature type="transmembrane region" description="Helical" evidence="1">
    <location>
        <begin position="669"/>
        <end position="693"/>
    </location>
</feature>
<dbReference type="RefSeq" id="WP_026653824.1">
    <property type="nucleotide sequence ID" value="NC_022538.1"/>
</dbReference>